<name>A0A147BG86_IXORI</name>
<reference evidence="1" key="1">
    <citation type="journal article" date="2018" name="PLoS Negl. Trop. Dis.">
        <title>Sialome diversity of ticks revealed by RNAseq of single tick salivary glands.</title>
        <authorList>
            <person name="Perner J."/>
            <person name="Kropackova S."/>
            <person name="Kopacek P."/>
            <person name="Ribeiro J.M."/>
        </authorList>
    </citation>
    <scope>NUCLEOTIDE SEQUENCE</scope>
    <source>
        <strain evidence="1">Siblings of single egg batch collected in Ceske Budejovice</strain>
        <tissue evidence="1">Salivary glands</tissue>
    </source>
</reference>
<dbReference type="AlphaFoldDB" id="A0A147BG86"/>
<evidence type="ECO:0000313" key="1">
    <source>
        <dbReference type="EMBL" id="JAR89305.1"/>
    </source>
</evidence>
<feature type="non-terminal residue" evidence="1">
    <location>
        <position position="1"/>
    </location>
</feature>
<proteinExistence type="predicted"/>
<dbReference type="EMBL" id="GEGO01006099">
    <property type="protein sequence ID" value="JAR89305.1"/>
    <property type="molecule type" value="Transcribed_RNA"/>
</dbReference>
<organism evidence="1">
    <name type="scientific">Ixodes ricinus</name>
    <name type="common">Common tick</name>
    <name type="synonym">Acarus ricinus</name>
    <dbReference type="NCBI Taxonomy" id="34613"/>
    <lineage>
        <taxon>Eukaryota</taxon>
        <taxon>Metazoa</taxon>
        <taxon>Ecdysozoa</taxon>
        <taxon>Arthropoda</taxon>
        <taxon>Chelicerata</taxon>
        <taxon>Arachnida</taxon>
        <taxon>Acari</taxon>
        <taxon>Parasitiformes</taxon>
        <taxon>Ixodida</taxon>
        <taxon>Ixodoidea</taxon>
        <taxon>Ixodidae</taxon>
        <taxon>Ixodinae</taxon>
        <taxon>Ixodes</taxon>
    </lineage>
</organism>
<sequence>GRRCWSLLPVAITDLLCLIHLLRSYLRFSVLTLSIVLRLKIASRISSCESDFSIHSAEFVRNNAACHVIYTKISM</sequence>
<protein>
    <submittedName>
        <fullName evidence="1">Putative secreted protein</fullName>
    </submittedName>
</protein>
<accession>A0A147BG86</accession>